<reference evidence="4" key="1">
    <citation type="submission" date="2016-10" db="EMBL/GenBank/DDBJ databases">
        <authorList>
            <person name="Varghese N."/>
            <person name="Submissions S."/>
        </authorList>
    </citation>
    <scope>NUCLEOTIDE SEQUENCE [LARGE SCALE GENOMIC DNA]</scope>
    <source>
        <strain evidence="4">CGMCC 4.3147</strain>
    </source>
</reference>
<gene>
    <name evidence="3" type="ORF">SAMN05216298_2053</name>
</gene>
<keyword evidence="2" id="KW-0732">Signal</keyword>
<name>A0A1G9FVA7_9ACTN</name>
<dbReference type="Proteomes" id="UP000198662">
    <property type="component" value="Unassembled WGS sequence"/>
</dbReference>
<evidence type="ECO:0008006" key="5">
    <source>
        <dbReference type="Google" id="ProtNLM"/>
    </source>
</evidence>
<sequence length="162" mass="16879">MDIHLRHVRTFAATAGALAAALALGACNAEPSDDTDEGTTAVATTSAAEETSAPEESESAVEGVGDLEGVWDLDAEPPEASTVTVDADGYARYTTEGTIVDYWEGTAVAVSDTEFTIDFAPAPDSEETGEDLEFTAEVTIQPDGDTLAWSSGGYDSTYLRAE</sequence>
<feature type="region of interest" description="Disordered" evidence="1">
    <location>
        <begin position="143"/>
        <end position="162"/>
    </location>
</feature>
<feature type="signal peptide" evidence="2">
    <location>
        <begin position="1"/>
        <end position="28"/>
    </location>
</feature>
<dbReference type="AlphaFoldDB" id="A0A1G9FVA7"/>
<evidence type="ECO:0000256" key="1">
    <source>
        <dbReference type="SAM" id="MobiDB-lite"/>
    </source>
</evidence>
<organism evidence="3 4">
    <name type="scientific">Glycomyces sambucus</name>
    <dbReference type="NCBI Taxonomy" id="380244"/>
    <lineage>
        <taxon>Bacteria</taxon>
        <taxon>Bacillati</taxon>
        <taxon>Actinomycetota</taxon>
        <taxon>Actinomycetes</taxon>
        <taxon>Glycomycetales</taxon>
        <taxon>Glycomycetaceae</taxon>
        <taxon>Glycomyces</taxon>
    </lineage>
</organism>
<dbReference type="STRING" id="380244.SAMN05216298_2053"/>
<protein>
    <recommendedName>
        <fullName evidence="5">Lipocalin-like domain-containing protein</fullName>
    </recommendedName>
</protein>
<keyword evidence="4" id="KW-1185">Reference proteome</keyword>
<evidence type="ECO:0000313" key="3">
    <source>
        <dbReference type="EMBL" id="SDK92361.1"/>
    </source>
</evidence>
<dbReference type="PROSITE" id="PS51257">
    <property type="entry name" value="PROKAR_LIPOPROTEIN"/>
    <property type="match status" value="1"/>
</dbReference>
<evidence type="ECO:0000313" key="4">
    <source>
        <dbReference type="Proteomes" id="UP000198662"/>
    </source>
</evidence>
<dbReference type="OrthoDB" id="668782at2"/>
<proteinExistence type="predicted"/>
<dbReference type="RefSeq" id="WP_091047141.1">
    <property type="nucleotide sequence ID" value="NZ_FNGF01000002.1"/>
</dbReference>
<evidence type="ECO:0000256" key="2">
    <source>
        <dbReference type="SAM" id="SignalP"/>
    </source>
</evidence>
<feature type="chain" id="PRO_5039653678" description="Lipocalin-like domain-containing protein" evidence="2">
    <location>
        <begin position="29"/>
        <end position="162"/>
    </location>
</feature>
<dbReference type="EMBL" id="FNGF01000002">
    <property type="protein sequence ID" value="SDK92361.1"/>
    <property type="molecule type" value="Genomic_DNA"/>
</dbReference>
<accession>A0A1G9FVA7</accession>